<dbReference type="AlphaFoldDB" id="A0A833S0W6"/>
<gene>
    <name evidence="1" type="ORF">E2986_12351</name>
</gene>
<organism evidence="1 2">
    <name type="scientific">Frieseomelitta varia</name>
    <dbReference type="NCBI Taxonomy" id="561572"/>
    <lineage>
        <taxon>Eukaryota</taxon>
        <taxon>Metazoa</taxon>
        <taxon>Ecdysozoa</taxon>
        <taxon>Arthropoda</taxon>
        <taxon>Hexapoda</taxon>
        <taxon>Insecta</taxon>
        <taxon>Pterygota</taxon>
        <taxon>Neoptera</taxon>
        <taxon>Endopterygota</taxon>
        <taxon>Hymenoptera</taxon>
        <taxon>Apocrita</taxon>
        <taxon>Aculeata</taxon>
        <taxon>Apoidea</taxon>
        <taxon>Anthophila</taxon>
        <taxon>Apidae</taxon>
        <taxon>Frieseomelitta</taxon>
    </lineage>
</organism>
<dbReference type="Proteomes" id="UP000655588">
    <property type="component" value="Unassembled WGS sequence"/>
</dbReference>
<protein>
    <submittedName>
        <fullName evidence="1">Uncharacterized protein</fullName>
    </submittedName>
</protein>
<reference evidence="1" key="1">
    <citation type="submission" date="2019-11" db="EMBL/GenBank/DDBJ databases">
        <title>The nuclear and mitochondrial genomes of Frieseomelitta varia - a highly eusocial stingless bee (Meliponini) with a permanently sterile worker caste.</title>
        <authorList>
            <person name="Freitas F.C.P."/>
            <person name="Lourenco A.P."/>
            <person name="Nunes F.M.F."/>
            <person name="Paschoal A.R."/>
            <person name="Abreu F.C.P."/>
            <person name="Barbin F.O."/>
            <person name="Bataglia L."/>
            <person name="Cardoso-Junior C.A.M."/>
            <person name="Cervoni M.S."/>
            <person name="Silva S.R."/>
            <person name="Dalarmi F."/>
            <person name="Del Lama M.A."/>
            <person name="Depintor T.S."/>
            <person name="Ferreira K.M."/>
            <person name="Goria P.S."/>
            <person name="Jaskot M.C."/>
            <person name="Lago D.C."/>
            <person name="Luna-Lucena D."/>
            <person name="Moda L.M."/>
            <person name="Nascimento L."/>
            <person name="Pedrino M."/>
            <person name="Rabico F.O."/>
            <person name="Sanches F.C."/>
            <person name="Santos D.E."/>
            <person name="Santos C.G."/>
            <person name="Vieira J."/>
            <person name="Lopes T.F."/>
            <person name="Barchuk A.R."/>
            <person name="Hartfelder K."/>
            <person name="Simoes Z.L.P."/>
            <person name="Bitondi M.M.G."/>
            <person name="Pinheiro D.G."/>
        </authorList>
    </citation>
    <scope>NUCLEOTIDE SEQUENCE</scope>
    <source>
        <strain evidence="1">USP_RPSP 00005682</strain>
        <tissue evidence="1">Whole individual</tissue>
    </source>
</reference>
<sequence length="83" mass="9664">MKKLIKINKVYILVNTAVLAPEKELQMEVVVSLIRATTNMKETILQHPLVEVYLWGKWSKLKIYFYIFHVLLVLSLSDSGMQN</sequence>
<name>A0A833S0W6_9HYME</name>
<accession>A0A833S0W6</accession>
<dbReference type="EMBL" id="WNWW01000359">
    <property type="protein sequence ID" value="KAF3425747.1"/>
    <property type="molecule type" value="Genomic_DNA"/>
</dbReference>
<comment type="caution">
    <text evidence="1">The sequence shown here is derived from an EMBL/GenBank/DDBJ whole genome shotgun (WGS) entry which is preliminary data.</text>
</comment>
<keyword evidence="2" id="KW-1185">Reference proteome</keyword>
<evidence type="ECO:0000313" key="1">
    <source>
        <dbReference type="EMBL" id="KAF3425747.1"/>
    </source>
</evidence>
<evidence type="ECO:0000313" key="2">
    <source>
        <dbReference type="Proteomes" id="UP000655588"/>
    </source>
</evidence>
<proteinExistence type="predicted"/>